<feature type="compositionally biased region" description="Pro residues" evidence="2">
    <location>
        <begin position="58"/>
        <end position="71"/>
    </location>
</feature>
<feature type="signal peptide" evidence="3">
    <location>
        <begin position="1"/>
        <end position="25"/>
    </location>
</feature>
<dbReference type="RefSeq" id="WP_377282655.1">
    <property type="nucleotide sequence ID" value="NZ_JBHRSI010000007.1"/>
</dbReference>
<dbReference type="EMBL" id="JBHUEY010000001">
    <property type="protein sequence ID" value="MFD1782814.1"/>
    <property type="molecule type" value="Genomic_DNA"/>
</dbReference>
<comment type="caution">
    <text evidence="4">The sequence shown here is derived from an EMBL/GenBank/DDBJ whole genome shotgun (WGS) entry which is preliminary data.</text>
</comment>
<evidence type="ECO:0000256" key="1">
    <source>
        <dbReference type="SAM" id="Coils"/>
    </source>
</evidence>
<organism evidence="4 5">
    <name type="scientific">Phenylobacterium terrae</name>
    <dbReference type="NCBI Taxonomy" id="2665495"/>
    <lineage>
        <taxon>Bacteria</taxon>
        <taxon>Pseudomonadati</taxon>
        <taxon>Pseudomonadota</taxon>
        <taxon>Alphaproteobacteria</taxon>
        <taxon>Caulobacterales</taxon>
        <taxon>Caulobacteraceae</taxon>
        <taxon>Phenylobacterium</taxon>
    </lineage>
</organism>
<proteinExistence type="predicted"/>
<evidence type="ECO:0000313" key="5">
    <source>
        <dbReference type="Proteomes" id="UP001597237"/>
    </source>
</evidence>
<evidence type="ECO:0000313" key="4">
    <source>
        <dbReference type="EMBL" id="MFD1782814.1"/>
    </source>
</evidence>
<dbReference type="Proteomes" id="UP001597237">
    <property type="component" value="Unassembled WGS sequence"/>
</dbReference>
<keyword evidence="3" id="KW-0732">Signal</keyword>
<feature type="region of interest" description="Disordered" evidence="2">
    <location>
        <begin position="54"/>
        <end position="78"/>
    </location>
</feature>
<keyword evidence="1" id="KW-0175">Coiled coil</keyword>
<name>A0ABW4N011_9CAUL</name>
<reference evidence="5" key="1">
    <citation type="journal article" date="2019" name="Int. J. Syst. Evol. Microbiol.">
        <title>The Global Catalogue of Microorganisms (GCM) 10K type strain sequencing project: providing services to taxonomists for standard genome sequencing and annotation.</title>
        <authorList>
            <consortium name="The Broad Institute Genomics Platform"/>
            <consortium name="The Broad Institute Genome Sequencing Center for Infectious Disease"/>
            <person name="Wu L."/>
            <person name="Ma J."/>
        </authorList>
    </citation>
    <scope>NUCLEOTIDE SEQUENCE [LARGE SCALE GENOMIC DNA]</scope>
    <source>
        <strain evidence="5">DFY28</strain>
    </source>
</reference>
<gene>
    <name evidence="4" type="ORF">ACFSC0_05370</name>
</gene>
<feature type="chain" id="PRO_5045339916" evidence="3">
    <location>
        <begin position="26"/>
        <end position="213"/>
    </location>
</feature>
<sequence>MNSSNLAMGAACAVAVLCAAAAASAQDVSSLQDVARTTEMAAKSGIDMTVADAFTPGPAEPPAPRAVPPASRPTWRNPWTTPRPSLRAAFSQMAAAFRSEFRQTLPPAHGLAAAEEEPEPVFEAAHDIDFTVADAFDPRRLGAPAASSQGVQASALVGERDDGVARARALNLENAKKAAGALEAYEAAQRDYEKELARWREQLTDCGADACAK</sequence>
<evidence type="ECO:0000256" key="2">
    <source>
        <dbReference type="SAM" id="MobiDB-lite"/>
    </source>
</evidence>
<accession>A0ABW4N011</accession>
<protein>
    <submittedName>
        <fullName evidence="4">Uncharacterized protein</fullName>
    </submittedName>
</protein>
<feature type="coiled-coil region" evidence="1">
    <location>
        <begin position="175"/>
        <end position="202"/>
    </location>
</feature>
<keyword evidence="5" id="KW-1185">Reference proteome</keyword>
<evidence type="ECO:0000256" key="3">
    <source>
        <dbReference type="SAM" id="SignalP"/>
    </source>
</evidence>